<keyword evidence="1" id="KW-0812">Transmembrane</keyword>
<organism evidence="2 3">
    <name type="scientific">Clostridium liquoris</name>
    <dbReference type="NCBI Taxonomy" id="1289519"/>
    <lineage>
        <taxon>Bacteria</taxon>
        <taxon>Bacillati</taxon>
        <taxon>Bacillota</taxon>
        <taxon>Clostridia</taxon>
        <taxon>Eubacteriales</taxon>
        <taxon>Clostridiaceae</taxon>
        <taxon>Clostridium</taxon>
    </lineage>
</organism>
<evidence type="ECO:0008006" key="4">
    <source>
        <dbReference type="Google" id="ProtNLM"/>
    </source>
</evidence>
<accession>A0A2T0B8G2</accession>
<protein>
    <recommendedName>
        <fullName evidence="4">Membrane-spanning protein</fullName>
    </recommendedName>
</protein>
<evidence type="ECO:0000256" key="1">
    <source>
        <dbReference type="SAM" id="Phobius"/>
    </source>
</evidence>
<feature type="transmembrane region" description="Helical" evidence="1">
    <location>
        <begin position="125"/>
        <end position="146"/>
    </location>
</feature>
<dbReference type="EMBL" id="PVXO01000009">
    <property type="protein sequence ID" value="PRR80142.1"/>
    <property type="molecule type" value="Genomic_DNA"/>
</dbReference>
<keyword evidence="3" id="KW-1185">Reference proteome</keyword>
<evidence type="ECO:0000313" key="2">
    <source>
        <dbReference type="EMBL" id="PRR80142.1"/>
    </source>
</evidence>
<keyword evidence="1" id="KW-0472">Membrane</keyword>
<comment type="caution">
    <text evidence="2">The sequence shown here is derived from an EMBL/GenBank/DDBJ whole genome shotgun (WGS) entry which is preliminary data.</text>
</comment>
<name>A0A2T0B8G2_9CLOT</name>
<feature type="transmembrane region" description="Helical" evidence="1">
    <location>
        <begin position="93"/>
        <end position="113"/>
    </location>
</feature>
<feature type="transmembrane region" description="Helical" evidence="1">
    <location>
        <begin position="7"/>
        <end position="26"/>
    </location>
</feature>
<feature type="transmembrane region" description="Helical" evidence="1">
    <location>
        <begin position="32"/>
        <end position="51"/>
    </location>
</feature>
<reference evidence="2 3" key="1">
    <citation type="submission" date="2018-03" db="EMBL/GenBank/DDBJ databases">
        <title>Genome sequence of Clostridium liquoris DSM 100320.</title>
        <authorList>
            <person name="Poehlein A."/>
            <person name="Daniel R."/>
        </authorList>
    </citation>
    <scope>NUCLEOTIDE SEQUENCE [LARGE SCALE GENOMIC DNA]</scope>
    <source>
        <strain evidence="2 3">DSM 100320</strain>
    </source>
</reference>
<dbReference type="OrthoDB" id="4966203at2"/>
<dbReference type="Pfam" id="PF09997">
    <property type="entry name" value="DUF2238"/>
    <property type="match status" value="1"/>
</dbReference>
<keyword evidence="1" id="KW-1133">Transmembrane helix</keyword>
<dbReference type="AlphaFoldDB" id="A0A2T0B8G2"/>
<sequence length="195" mass="22631">MKKFINYLDKIVTIGVRLLLLFNIINNLYYKNYYFVLIGLAAFALTFLTMIYCKIFRTSVNSLFDFCITFFVFLALYLGTLKGFYRFPWWDTMLHFVSGILLGLFSILLMNALNKNKDLRLYLDAKFIFLYIISFVALCGVLWEIYEFTADTIFNLDMQGVSFTGVTDTMEDFIADLVGGIIPALYGYNIFKGKN</sequence>
<proteinExistence type="predicted"/>
<gene>
    <name evidence="2" type="ORF">CLLI_05260</name>
</gene>
<evidence type="ECO:0000313" key="3">
    <source>
        <dbReference type="Proteomes" id="UP000239706"/>
    </source>
</evidence>
<dbReference type="InterPro" id="IPR014509">
    <property type="entry name" value="YjdF-like"/>
</dbReference>
<feature type="transmembrane region" description="Helical" evidence="1">
    <location>
        <begin position="63"/>
        <end position="81"/>
    </location>
</feature>
<feature type="transmembrane region" description="Helical" evidence="1">
    <location>
        <begin position="173"/>
        <end position="191"/>
    </location>
</feature>
<dbReference type="Proteomes" id="UP000239706">
    <property type="component" value="Unassembled WGS sequence"/>
</dbReference>